<accession>A0A1G2QFI7</accession>
<dbReference type="Gene3D" id="1.10.3210.10">
    <property type="entry name" value="Hypothetical protein af1432"/>
    <property type="match status" value="1"/>
</dbReference>
<comment type="cofactor">
    <cofactor evidence="3">
        <name>Co(2+)</name>
        <dbReference type="ChEBI" id="CHEBI:48828"/>
    </cofactor>
</comment>
<evidence type="ECO:0000256" key="4">
    <source>
        <dbReference type="ARBA" id="ARBA00011738"/>
    </source>
</evidence>
<feature type="domain" description="HD/PDEase" evidence="8">
    <location>
        <begin position="35"/>
        <end position="146"/>
    </location>
</feature>
<dbReference type="GO" id="GO:0046872">
    <property type="term" value="F:metal ion binding"/>
    <property type="evidence" value="ECO:0007669"/>
    <property type="project" value="UniProtKB-KW"/>
</dbReference>
<keyword evidence="7" id="KW-0378">Hydrolase</keyword>
<dbReference type="PANTHER" id="PTHR11845">
    <property type="entry name" value="5'-DEOXYNUCLEOTIDASE HDDC2"/>
    <property type="match status" value="1"/>
</dbReference>
<evidence type="ECO:0000256" key="5">
    <source>
        <dbReference type="ARBA" id="ARBA00012964"/>
    </source>
</evidence>
<evidence type="ECO:0000256" key="7">
    <source>
        <dbReference type="ARBA" id="ARBA00022801"/>
    </source>
</evidence>
<dbReference type="InterPro" id="IPR039356">
    <property type="entry name" value="YfbR/HDDC2"/>
</dbReference>
<organism evidence="9 10">
    <name type="scientific">Candidatus Vogelbacteria bacterium RIFOXYD1_FULL_46_19</name>
    <dbReference type="NCBI Taxonomy" id="1802439"/>
    <lineage>
        <taxon>Bacteria</taxon>
        <taxon>Candidatus Vogeliibacteriota</taxon>
    </lineage>
</organism>
<dbReference type="AlphaFoldDB" id="A0A1G2QFI7"/>
<dbReference type="EMBL" id="MHTK01000006">
    <property type="protein sequence ID" value="OHA59385.1"/>
    <property type="molecule type" value="Genomic_DNA"/>
</dbReference>
<protein>
    <recommendedName>
        <fullName evidence="5">5'-deoxynucleotidase</fullName>
        <ecNumber evidence="5">3.1.3.89</ecNumber>
    </recommendedName>
</protein>
<dbReference type="PANTHER" id="PTHR11845:SF13">
    <property type="entry name" value="5'-DEOXYNUCLEOTIDASE HDDC2"/>
    <property type="match status" value="1"/>
</dbReference>
<evidence type="ECO:0000256" key="1">
    <source>
        <dbReference type="ARBA" id="ARBA00001638"/>
    </source>
</evidence>
<proteinExistence type="predicted"/>
<dbReference type="InterPro" id="IPR006674">
    <property type="entry name" value="HD_domain"/>
</dbReference>
<dbReference type="STRING" id="1802439.A2589_00760"/>
<dbReference type="EC" id="3.1.3.89" evidence="5"/>
<dbReference type="GO" id="GO:0005737">
    <property type="term" value="C:cytoplasm"/>
    <property type="evidence" value="ECO:0007669"/>
    <property type="project" value="TreeGrafter"/>
</dbReference>
<evidence type="ECO:0000256" key="3">
    <source>
        <dbReference type="ARBA" id="ARBA00001941"/>
    </source>
</evidence>
<reference evidence="9 10" key="1">
    <citation type="journal article" date="2016" name="Nat. Commun.">
        <title>Thousands of microbial genomes shed light on interconnected biogeochemical processes in an aquifer system.</title>
        <authorList>
            <person name="Anantharaman K."/>
            <person name="Brown C.T."/>
            <person name="Hug L.A."/>
            <person name="Sharon I."/>
            <person name="Castelle C.J."/>
            <person name="Probst A.J."/>
            <person name="Thomas B.C."/>
            <person name="Singh A."/>
            <person name="Wilkins M.J."/>
            <person name="Karaoz U."/>
            <person name="Brodie E.L."/>
            <person name="Williams K.H."/>
            <person name="Hubbard S.S."/>
            <person name="Banfield J.F."/>
        </authorList>
    </citation>
    <scope>NUCLEOTIDE SEQUENCE [LARGE SCALE GENOMIC DNA]</scope>
</reference>
<dbReference type="SMART" id="SM00471">
    <property type="entry name" value="HDc"/>
    <property type="match status" value="1"/>
</dbReference>
<comment type="catalytic activity">
    <reaction evidence="1">
        <text>a 2'-deoxyribonucleoside 5'-phosphate + H2O = a 2'-deoxyribonucleoside + phosphate</text>
        <dbReference type="Rhea" id="RHEA:36167"/>
        <dbReference type="ChEBI" id="CHEBI:15377"/>
        <dbReference type="ChEBI" id="CHEBI:18274"/>
        <dbReference type="ChEBI" id="CHEBI:43474"/>
        <dbReference type="ChEBI" id="CHEBI:65317"/>
        <dbReference type="EC" id="3.1.3.89"/>
    </reaction>
</comment>
<dbReference type="GO" id="GO:0002953">
    <property type="term" value="F:5'-deoxynucleotidase activity"/>
    <property type="evidence" value="ECO:0007669"/>
    <property type="project" value="UniProtKB-EC"/>
</dbReference>
<comment type="caution">
    <text evidence="9">The sequence shown here is derived from an EMBL/GenBank/DDBJ whole genome shotgun (WGS) entry which is preliminary data.</text>
</comment>
<evidence type="ECO:0000256" key="6">
    <source>
        <dbReference type="ARBA" id="ARBA00022723"/>
    </source>
</evidence>
<evidence type="ECO:0000313" key="9">
    <source>
        <dbReference type="EMBL" id="OHA59385.1"/>
    </source>
</evidence>
<dbReference type="Proteomes" id="UP000177838">
    <property type="component" value="Unassembled WGS sequence"/>
</dbReference>
<keyword evidence="6" id="KW-0479">Metal-binding</keyword>
<dbReference type="InterPro" id="IPR003607">
    <property type="entry name" value="HD/PDEase_dom"/>
</dbReference>
<dbReference type="CDD" id="cd00077">
    <property type="entry name" value="HDc"/>
    <property type="match status" value="1"/>
</dbReference>
<dbReference type="SUPFAM" id="SSF109604">
    <property type="entry name" value="HD-domain/PDEase-like"/>
    <property type="match status" value="1"/>
</dbReference>
<dbReference type="Pfam" id="PF13023">
    <property type="entry name" value="HD_3"/>
    <property type="match status" value="1"/>
</dbReference>
<gene>
    <name evidence="9" type="ORF">A2589_00760</name>
</gene>
<evidence type="ECO:0000256" key="2">
    <source>
        <dbReference type="ARBA" id="ARBA00001936"/>
    </source>
</evidence>
<evidence type="ECO:0000313" key="10">
    <source>
        <dbReference type="Proteomes" id="UP000177838"/>
    </source>
</evidence>
<sequence length="205" mass="23569">MKKDQTKKLTGFLFEIGNLRKVLRAHQQMLLSYDLTDTIASHSFRVAFIGYFLAKELGADADKVLKMCLLHDLEESRSMDHHWVSKKYVKIYSEEIKKDQFDGLPHGLDLVAILNEYEERKTLESKVAKDADLLDQSFLLREYEWQGNKEAANWLAGRAGKGKGGKGLSNQERLMHTDLAKSIAKEIKSQAPSDWWAKAWTPDRR</sequence>
<evidence type="ECO:0000259" key="8">
    <source>
        <dbReference type="SMART" id="SM00471"/>
    </source>
</evidence>
<name>A0A1G2QFI7_9BACT</name>
<comment type="subunit">
    <text evidence="4">Homodimer.</text>
</comment>
<comment type="cofactor">
    <cofactor evidence="2">
        <name>Mn(2+)</name>
        <dbReference type="ChEBI" id="CHEBI:29035"/>
    </cofactor>
</comment>